<evidence type="ECO:0000313" key="2">
    <source>
        <dbReference type="Proteomes" id="UP001607302"/>
    </source>
</evidence>
<comment type="caution">
    <text evidence="1">The sequence shown here is derived from an EMBL/GenBank/DDBJ whole genome shotgun (WGS) entry which is preliminary data.</text>
</comment>
<reference evidence="1 2" key="1">
    <citation type="journal article" date="2024" name="Ann. Entomol. Soc. Am.">
        <title>Genomic analyses of the southern and eastern yellowjacket wasps (Hymenoptera: Vespidae) reveal evolutionary signatures of social life.</title>
        <authorList>
            <person name="Catto M.A."/>
            <person name="Caine P.B."/>
            <person name="Orr S.E."/>
            <person name="Hunt B.G."/>
            <person name="Goodisman M.A.D."/>
        </authorList>
    </citation>
    <scope>NUCLEOTIDE SEQUENCE [LARGE SCALE GENOMIC DNA]</scope>
    <source>
        <strain evidence="1">233</strain>
        <tissue evidence="1">Head and thorax</tissue>
    </source>
</reference>
<evidence type="ECO:0000313" key="1">
    <source>
        <dbReference type="EMBL" id="KAL2735392.1"/>
    </source>
</evidence>
<dbReference type="AlphaFoldDB" id="A0ABD2BRJ8"/>
<dbReference type="Proteomes" id="UP001607302">
    <property type="component" value="Unassembled WGS sequence"/>
</dbReference>
<organism evidence="1 2">
    <name type="scientific">Vespula squamosa</name>
    <name type="common">Southern yellow jacket</name>
    <name type="synonym">Wasp</name>
    <dbReference type="NCBI Taxonomy" id="30214"/>
    <lineage>
        <taxon>Eukaryota</taxon>
        <taxon>Metazoa</taxon>
        <taxon>Ecdysozoa</taxon>
        <taxon>Arthropoda</taxon>
        <taxon>Hexapoda</taxon>
        <taxon>Insecta</taxon>
        <taxon>Pterygota</taxon>
        <taxon>Neoptera</taxon>
        <taxon>Endopterygota</taxon>
        <taxon>Hymenoptera</taxon>
        <taxon>Apocrita</taxon>
        <taxon>Aculeata</taxon>
        <taxon>Vespoidea</taxon>
        <taxon>Vespidae</taxon>
        <taxon>Vespinae</taxon>
        <taxon>Vespula</taxon>
    </lineage>
</organism>
<protein>
    <submittedName>
        <fullName evidence="1">Uncharacterized protein</fullName>
    </submittedName>
</protein>
<gene>
    <name evidence="1" type="ORF">V1478_003032</name>
</gene>
<sequence length="112" mass="12530">MEEGERFGEDTGWSRRRCPASTRILWTYQAILIVSSGCKPADLIILGFPEPRTYDRAEGRKGSNHQTQTQLSSSFSLIKVEAEVVGTLEISGLNRRHGYGTPDLVIFPSQFL</sequence>
<accession>A0ABD2BRJ8</accession>
<dbReference type="EMBL" id="JAUDFV010000064">
    <property type="protein sequence ID" value="KAL2735392.1"/>
    <property type="molecule type" value="Genomic_DNA"/>
</dbReference>
<keyword evidence="2" id="KW-1185">Reference proteome</keyword>
<proteinExistence type="predicted"/>
<name>A0ABD2BRJ8_VESSQ</name>